<proteinExistence type="predicted"/>
<sequence length="340" mass="38607">MESKLKQLRRAMDSTTHKGGHFTEFQKMNIRKAVHTDRIVKPAKPNKFVIFTISTFAICLLAFFVSTEFFVRNDPEKINGGMNNEWEIRHEYKVNQNIKFSILPDPNLKAGTPYGYIFSFAEPFDTYKGKELSISALHKETGERIQVLPHQEITEPSSGYPSLQRFTTTFTVPYEGLWKYEVYLDGKAYGDVVVSVAEKAKDAPITFPEDIPDFVQESDFDTIDWERKAVEFGDRGIIGNENKSGVIGAGMPSLNGQKWMWHLWGVEDADLTIVGFHKESQTVHQILTNGMGWTIHAYGPNNGADAHTPSSVKIPKKGEWAILLYVDGELFDQLIYDIKE</sequence>
<keyword evidence="1" id="KW-0812">Transmembrane</keyword>
<dbReference type="RefSeq" id="WP_009335346.1">
    <property type="nucleotide sequence ID" value="NZ_CP015506.1"/>
</dbReference>
<feature type="transmembrane region" description="Helical" evidence="1">
    <location>
        <begin position="48"/>
        <end position="71"/>
    </location>
</feature>
<evidence type="ECO:0000256" key="1">
    <source>
        <dbReference type="SAM" id="Phobius"/>
    </source>
</evidence>
<dbReference type="AlphaFoldDB" id="A0A160M890"/>
<evidence type="ECO:0000313" key="3">
    <source>
        <dbReference type="Proteomes" id="UP000077856"/>
    </source>
</evidence>
<reference evidence="2 3" key="1">
    <citation type="submission" date="2016-04" db="EMBL/GenBank/DDBJ databases">
        <title>Complete genome sequence of Bacillus oceanisediminis strain 2691.</title>
        <authorList>
            <person name="Jeong H."/>
            <person name="Kim H.J."/>
            <person name="Lee D.-W."/>
        </authorList>
    </citation>
    <scope>NUCLEOTIDE SEQUENCE [LARGE SCALE GENOMIC DNA]</scope>
    <source>
        <strain evidence="2 3">2691</strain>
    </source>
</reference>
<dbReference type="eggNOG" id="ENOG5031NAF">
    <property type="taxonomic scope" value="Bacteria"/>
</dbReference>
<organism evidence="2 3">
    <name type="scientific">Cytobacillus oceanisediminis 2691</name>
    <dbReference type="NCBI Taxonomy" id="1196031"/>
    <lineage>
        <taxon>Bacteria</taxon>
        <taxon>Bacillati</taxon>
        <taxon>Bacillota</taxon>
        <taxon>Bacilli</taxon>
        <taxon>Bacillales</taxon>
        <taxon>Bacillaceae</taxon>
        <taxon>Cytobacillus</taxon>
    </lineage>
</organism>
<protein>
    <recommendedName>
        <fullName evidence="4">DUF4871 domain-containing protein</fullName>
    </recommendedName>
</protein>
<keyword evidence="1" id="KW-1133">Transmembrane helix</keyword>
<keyword evidence="1" id="KW-0472">Membrane</keyword>
<dbReference type="Proteomes" id="UP000077856">
    <property type="component" value="Chromosome"/>
</dbReference>
<accession>A0A160M890</accession>
<dbReference type="Gene3D" id="2.60.40.3830">
    <property type="match status" value="2"/>
</dbReference>
<dbReference type="EMBL" id="CP015506">
    <property type="protein sequence ID" value="AND38218.1"/>
    <property type="molecule type" value="Genomic_DNA"/>
</dbReference>
<evidence type="ECO:0000313" key="2">
    <source>
        <dbReference type="EMBL" id="AND38218.1"/>
    </source>
</evidence>
<dbReference type="STRING" id="1196031.A361_03465"/>
<dbReference type="KEGG" id="bon:A361_03465"/>
<name>A0A160M890_9BACI</name>
<evidence type="ECO:0008006" key="4">
    <source>
        <dbReference type="Google" id="ProtNLM"/>
    </source>
</evidence>
<gene>
    <name evidence="2" type="ORF">A361_03465</name>
</gene>